<comment type="caution">
    <text evidence="4">The sequence shown here is derived from an EMBL/GenBank/DDBJ whole genome shotgun (WGS) entry which is preliminary data.</text>
</comment>
<gene>
    <name evidence="4" type="primary">znf512b</name>
    <name evidence="4" type="ORF">DAT39_008734</name>
</gene>
<feature type="compositionally biased region" description="Basic residues" evidence="2">
    <location>
        <begin position="147"/>
        <end position="157"/>
    </location>
</feature>
<dbReference type="PANTHER" id="PTHR22979">
    <property type="entry name" value="ZINC FINGER PROTEIN-RELATED"/>
    <property type="match status" value="1"/>
</dbReference>
<dbReference type="GO" id="GO:0008270">
    <property type="term" value="F:zinc ion binding"/>
    <property type="evidence" value="ECO:0007669"/>
    <property type="project" value="UniProtKB-KW"/>
</dbReference>
<dbReference type="AlphaFoldDB" id="A0A8J4TNQ5"/>
<dbReference type="PANTHER" id="PTHR22979:SF3">
    <property type="entry name" value="ZINC FINGER PROTEIN 512B"/>
    <property type="match status" value="1"/>
</dbReference>
<feature type="non-terminal residue" evidence="4">
    <location>
        <position position="1"/>
    </location>
</feature>
<dbReference type="InterPro" id="IPR013087">
    <property type="entry name" value="Znf_C2H2_type"/>
</dbReference>
<dbReference type="PROSITE" id="PS00028">
    <property type="entry name" value="ZINC_FINGER_C2H2_1"/>
    <property type="match status" value="1"/>
</dbReference>
<evidence type="ECO:0000256" key="1">
    <source>
        <dbReference type="PROSITE-ProRule" id="PRU00042"/>
    </source>
</evidence>
<evidence type="ECO:0000259" key="3">
    <source>
        <dbReference type="PROSITE" id="PS50157"/>
    </source>
</evidence>
<dbReference type="PROSITE" id="PS50157">
    <property type="entry name" value="ZINC_FINGER_C2H2_2"/>
    <property type="match status" value="1"/>
</dbReference>
<organism evidence="4 5">
    <name type="scientific">Clarias magur</name>
    <name type="common">Asian catfish</name>
    <name type="synonym">Macropteronotus magur</name>
    <dbReference type="NCBI Taxonomy" id="1594786"/>
    <lineage>
        <taxon>Eukaryota</taxon>
        <taxon>Metazoa</taxon>
        <taxon>Chordata</taxon>
        <taxon>Craniata</taxon>
        <taxon>Vertebrata</taxon>
        <taxon>Euteleostomi</taxon>
        <taxon>Actinopterygii</taxon>
        <taxon>Neopterygii</taxon>
        <taxon>Teleostei</taxon>
        <taxon>Ostariophysi</taxon>
        <taxon>Siluriformes</taxon>
        <taxon>Clariidae</taxon>
        <taxon>Clarias</taxon>
    </lineage>
</organism>
<sequence>KTVAEKFSYGCQYCEAVFATKLHLQKHKLWNHSERVNMESKVAVTMKPMAELRAKSKLQKSKKRVCGPCLRPLDSKPSTPVFFKVKKTQEMSHPFQNGECTDQRREKRQQHSSQQQQQKGTCSYAGGSKCEGSSLSPSFPKEDPERMKHRRKQKTPKKFTGEQPSISGTFGLKGLNKVDEKLKVGRTKRLEGALFNEEYQTKYPTLVPAKREAPCHSQVPTLGSEAQDAILEHSEMSCSTCSIVTYKTCPGIKKNLKICEKAPIIKENEMNETSMKKKEQFLVDNIKSDPAHMKVKKRRENQVNEKDVRGETKEELLDLQCTPSGRVRRHSAQVAVFHLQEIAEDELAKDWGTKRRIKDDLVPDIKR</sequence>
<dbReference type="EMBL" id="QNUK01000110">
    <property type="protein sequence ID" value="KAF5901526.1"/>
    <property type="molecule type" value="Genomic_DNA"/>
</dbReference>
<dbReference type="OrthoDB" id="7463797at2759"/>
<keyword evidence="1" id="KW-0863">Zinc-finger</keyword>
<evidence type="ECO:0000313" key="5">
    <source>
        <dbReference type="Proteomes" id="UP000727407"/>
    </source>
</evidence>
<protein>
    <submittedName>
        <fullName evidence="4">Zinc finger protein</fullName>
    </submittedName>
</protein>
<accession>A0A8J4TNQ5</accession>
<evidence type="ECO:0000313" key="4">
    <source>
        <dbReference type="EMBL" id="KAF5901526.1"/>
    </source>
</evidence>
<keyword evidence="1" id="KW-0862">Zinc</keyword>
<keyword evidence="5" id="KW-1185">Reference proteome</keyword>
<dbReference type="InterPro" id="IPR052274">
    <property type="entry name" value="Krueppel_C2H2_Zn-finger"/>
</dbReference>
<dbReference type="Proteomes" id="UP000727407">
    <property type="component" value="Unassembled WGS sequence"/>
</dbReference>
<name>A0A8J4TNQ5_CLAMG</name>
<feature type="non-terminal residue" evidence="4">
    <location>
        <position position="367"/>
    </location>
</feature>
<keyword evidence="1" id="KW-0479">Metal-binding</keyword>
<feature type="region of interest" description="Disordered" evidence="2">
    <location>
        <begin position="93"/>
        <end position="166"/>
    </location>
</feature>
<feature type="domain" description="C2H2-type" evidence="3">
    <location>
        <begin position="9"/>
        <end position="37"/>
    </location>
</feature>
<reference evidence="4" key="1">
    <citation type="submission" date="2020-07" db="EMBL/GenBank/DDBJ databases">
        <title>Clarias magur genome sequencing, assembly and annotation.</title>
        <authorList>
            <person name="Kushwaha B."/>
            <person name="Kumar R."/>
            <person name="Das P."/>
            <person name="Joshi C.G."/>
            <person name="Kumar D."/>
            <person name="Nagpure N.S."/>
            <person name="Pandey M."/>
            <person name="Agarwal S."/>
            <person name="Srivastava S."/>
            <person name="Singh M."/>
            <person name="Sahoo L."/>
            <person name="Jayasankar P."/>
            <person name="Meher P.K."/>
            <person name="Koringa P.G."/>
            <person name="Iquebal M.A."/>
            <person name="Das S.P."/>
            <person name="Bit A."/>
            <person name="Patnaik S."/>
            <person name="Patel N."/>
            <person name="Shah T.M."/>
            <person name="Hinsu A."/>
            <person name="Jena J.K."/>
        </authorList>
    </citation>
    <scope>NUCLEOTIDE SEQUENCE</scope>
    <source>
        <strain evidence="4">CIFAMagur01</strain>
        <tissue evidence="4">Testis</tissue>
    </source>
</reference>
<evidence type="ECO:0000256" key="2">
    <source>
        <dbReference type="SAM" id="MobiDB-lite"/>
    </source>
</evidence>
<proteinExistence type="predicted"/>